<feature type="compositionally biased region" description="Basic residues" evidence="1">
    <location>
        <begin position="29"/>
        <end position="38"/>
    </location>
</feature>
<organism evidence="2 3">
    <name type="scientific">Rhodococcus aetherivorans</name>
    <dbReference type="NCBI Taxonomy" id="191292"/>
    <lineage>
        <taxon>Bacteria</taxon>
        <taxon>Bacillati</taxon>
        <taxon>Actinomycetota</taxon>
        <taxon>Actinomycetes</taxon>
        <taxon>Mycobacteriales</taxon>
        <taxon>Nocardiaceae</taxon>
        <taxon>Rhodococcus</taxon>
    </lineage>
</organism>
<accession>A0ABQ0YFI1</accession>
<gene>
    <name evidence="2" type="ORF">RAJCM14343_0505</name>
</gene>
<comment type="caution">
    <text evidence="2">The sequence shown here is derived from an EMBL/GenBank/DDBJ whole genome shotgun (WGS) entry which is preliminary data.</text>
</comment>
<name>A0ABQ0YFI1_9NOCA</name>
<feature type="region of interest" description="Disordered" evidence="1">
    <location>
        <begin position="1"/>
        <end position="38"/>
    </location>
</feature>
<keyword evidence="3" id="KW-1185">Reference proteome</keyword>
<dbReference type="Proteomes" id="UP000325466">
    <property type="component" value="Unassembled WGS sequence"/>
</dbReference>
<reference evidence="2 3" key="1">
    <citation type="journal article" date="2018" name="Biodegradation">
        <title>1,4-Dioxane degradation characteristics of Rhodococcus aetherivorans JCM 14343.</title>
        <authorList>
            <person name="Inoue D."/>
            <person name="Tsunoda T."/>
            <person name="Yamamoto N."/>
            <person name="Ike M."/>
            <person name="Sei K."/>
        </authorList>
    </citation>
    <scope>NUCLEOTIDE SEQUENCE [LARGE SCALE GENOMIC DNA]</scope>
    <source>
        <strain evidence="2 3">JCM 14343</strain>
    </source>
</reference>
<dbReference type="EMBL" id="BLAH01000017">
    <property type="protein sequence ID" value="GES35258.1"/>
    <property type="molecule type" value="Genomic_DNA"/>
</dbReference>
<evidence type="ECO:0000313" key="2">
    <source>
        <dbReference type="EMBL" id="GES35258.1"/>
    </source>
</evidence>
<proteinExistence type="predicted"/>
<protein>
    <submittedName>
        <fullName evidence="2">Uncharacterized protein</fullName>
    </submittedName>
</protein>
<sequence length="38" mass="4022">MQPGPLGRERGSLPDAVGQGDEMNGVGGRRVRRSAPFL</sequence>
<evidence type="ECO:0000313" key="3">
    <source>
        <dbReference type="Proteomes" id="UP000325466"/>
    </source>
</evidence>
<evidence type="ECO:0000256" key="1">
    <source>
        <dbReference type="SAM" id="MobiDB-lite"/>
    </source>
</evidence>